<dbReference type="KEGG" id="msk:MSUIS_06840"/>
<dbReference type="Proteomes" id="UP000008645">
    <property type="component" value="Chromosome"/>
</dbReference>
<dbReference type="RefSeq" id="WP_013609378.1">
    <property type="nucleotide sequence ID" value="NC_015153.1"/>
</dbReference>
<dbReference type="HOGENOM" id="CLU_2667205_0_0_14"/>
<accession>F0V296</accession>
<protein>
    <submittedName>
        <fullName evidence="1">Uncharacterized protein</fullName>
    </submittedName>
</protein>
<name>F0V296_MYCS3</name>
<evidence type="ECO:0000313" key="2">
    <source>
        <dbReference type="Proteomes" id="UP000008645"/>
    </source>
</evidence>
<reference evidence="1 2" key="1">
    <citation type="journal article" date="2011" name="J. Bacteriol.">
        <title>Complete genome sequence of the hemotrophic Mycoplasma suis strain KI3806.</title>
        <authorList>
            <person name="Oehlerking J."/>
            <person name="Kube M."/>
            <person name="Felder K.M."/>
            <person name="Matter D."/>
            <person name="Wittenbrink M.M."/>
            <person name="Schwarzenbach S."/>
            <person name="Kramer M.M."/>
            <person name="Hoelzle K."/>
            <person name="Hoelzle L.E."/>
        </authorList>
    </citation>
    <scope>NUCLEOTIDE SEQUENCE [LARGE SCALE GENOMIC DNA]</scope>
    <source>
        <strain evidence="2">KI_3806</strain>
    </source>
</reference>
<proteinExistence type="predicted"/>
<sequence length="75" mass="8186">MAVKINNVNVKNVKSVVKSVAKIKNVAKQMENVLVRLNAAKIRSVVKMVVARKIIAIAQKSNAAVVVKNNFSQKT</sequence>
<dbReference type="EMBL" id="FQ790233">
    <property type="protein sequence ID" value="CBZ40777.1"/>
    <property type="molecule type" value="Genomic_DNA"/>
</dbReference>
<organism evidence="1 2">
    <name type="scientific">Mycoplasma suis (strain KI_3806)</name>
    <dbReference type="NCBI Taxonomy" id="708248"/>
    <lineage>
        <taxon>Bacteria</taxon>
        <taxon>Bacillati</taxon>
        <taxon>Mycoplasmatota</taxon>
        <taxon>Mollicutes</taxon>
        <taxon>Mycoplasmataceae</taxon>
        <taxon>Mycoplasma</taxon>
    </lineage>
</organism>
<evidence type="ECO:0000313" key="1">
    <source>
        <dbReference type="EMBL" id="CBZ40777.1"/>
    </source>
</evidence>
<gene>
    <name evidence="1" type="ORF">MSUIS_06840</name>
</gene>
<dbReference type="AlphaFoldDB" id="F0V296"/>